<comment type="caution">
    <text evidence="2">The sequence shown here is derived from an EMBL/GenBank/DDBJ whole genome shotgun (WGS) entry which is preliminary data.</text>
</comment>
<reference evidence="2 3" key="1">
    <citation type="submission" date="2020-04" db="EMBL/GenBank/DDBJ databases">
        <title>Perkinsus olseni comparative genomics.</title>
        <authorList>
            <person name="Bogema D.R."/>
        </authorList>
    </citation>
    <scope>NUCLEOTIDE SEQUENCE [LARGE SCALE GENOMIC DNA]</scope>
    <source>
        <strain evidence="2">ATCC PRA-205</strain>
    </source>
</reference>
<gene>
    <name evidence="2" type="ORF">FOZ62_004315</name>
</gene>
<sequence length="185" mass="19925">GVVVGIFEFLVFVVVAPFIFIRDLFRVATQIVVPANGRAHCGYKIDPSIDFLKDMVLVSSPAHGVTAVNVSTLTDDDYILNEQEVEELESVTRQAVGKVLERRKEVEALTKAVCSLIEMRGVGMELTADRTVNEAPETSYATTAEKEERVELAELPGDVAFDEGTISGLGGGIVATGETSFSRTG</sequence>
<feature type="non-terminal residue" evidence="2">
    <location>
        <position position="1"/>
    </location>
</feature>
<accession>A0A7J6PWH8</accession>
<evidence type="ECO:0000256" key="1">
    <source>
        <dbReference type="SAM" id="Phobius"/>
    </source>
</evidence>
<protein>
    <submittedName>
        <fullName evidence="2">Uncharacterized protein</fullName>
    </submittedName>
</protein>
<keyword evidence="1" id="KW-1133">Transmembrane helix</keyword>
<keyword evidence="1" id="KW-0812">Transmembrane</keyword>
<dbReference type="EMBL" id="JABANM010034054">
    <property type="protein sequence ID" value="KAF4700267.1"/>
    <property type="molecule type" value="Genomic_DNA"/>
</dbReference>
<name>A0A7J6PWH8_PEROL</name>
<dbReference type="Proteomes" id="UP000574390">
    <property type="component" value="Unassembled WGS sequence"/>
</dbReference>
<organism evidence="2 3">
    <name type="scientific">Perkinsus olseni</name>
    <name type="common">Perkinsus atlanticus</name>
    <dbReference type="NCBI Taxonomy" id="32597"/>
    <lineage>
        <taxon>Eukaryota</taxon>
        <taxon>Sar</taxon>
        <taxon>Alveolata</taxon>
        <taxon>Perkinsozoa</taxon>
        <taxon>Perkinsea</taxon>
        <taxon>Perkinsida</taxon>
        <taxon>Perkinsidae</taxon>
        <taxon>Perkinsus</taxon>
    </lineage>
</organism>
<proteinExistence type="predicted"/>
<evidence type="ECO:0000313" key="2">
    <source>
        <dbReference type="EMBL" id="KAF4700267.1"/>
    </source>
</evidence>
<evidence type="ECO:0000313" key="3">
    <source>
        <dbReference type="Proteomes" id="UP000574390"/>
    </source>
</evidence>
<feature type="transmembrane region" description="Helical" evidence="1">
    <location>
        <begin position="6"/>
        <end position="25"/>
    </location>
</feature>
<keyword evidence="1" id="KW-0472">Membrane</keyword>
<dbReference type="AlphaFoldDB" id="A0A7J6PWH8"/>